<evidence type="ECO:0000313" key="2">
    <source>
        <dbReference type="Proteomes" id="UP001064048"/>
    </source>
</evidence>
<dbReference type="EMBL" id="CM046130">
    <property type="protein sequence ID" value="KAI8431560.1"/>
    <property type="molecule type" value="Genomic_DNA"/>
</dbReference>
<name>A0ACC0K5M5_CHOFU</name>
<organism evidence="1 2">
    <name type="scientific">Choristoneura fumiferana</name>
    <name type="common">Spruce budworm moth</name>
    <name type="synonym">Archips fumiferana</name>
    <dbReference type="NCBI Taxonomy" id="7141"/>
    <lineage>
        <taxon>Eukaryota</taxon>
        <taxon>Metazoa</taxon>
        <taxon>Ecdysozoa</taxon>
        <taxon>Arthropoda</taxon>
        <taxon>Hexapoda</taxon>
        <taxon>Insecta</taxon>
        <taxon>Pterygota</taxon>
        <taxon>Neoptera</taxon>
        <taxon>Endopterygota</taxon>
        <taxon>Lepidoptera</taxon>
        <taxon>Glossata</taxon>
        <taxon>Ditrysia</taxon>
        <taxon>Tortricoidea</taxon>
        <taxon>Tortricidae</taxon>
        <taxon>Tortricinae</taxon>
        <taxon>Choristoneura</taxon>
    </lineage>
</organism>
<dbReference type="Proteomes" id="UP001064048">
    <property type="component" value="Chromosome 30"/>
</dbReference>
<comment type="caution">
    <text evidence="1">The sequence shown here is derived from an EMBL/GenBank/DDBJ whole genome shotgun (WGS) entry which is preliminary data.</text>
</comment>
<protein>
    <submittedName>
        <fullName evidence="1">Uncharacterized protein</fullName>
    </submittedName>
</protein>
<sequence>MHSNWNPAAKWELLRKLSDDTDLKSVLYEIYRAKHENVEVEIAVATCKPAGNSGAGAGNGAVTKYVESGDQNSSSNDNSEGASGSQAEVGNAGRKSVESSSIRDEKDY</sequence>
<accession>A0ACC0K5M5</accession>
<evidence type="ECO:0000313" key="1">
    <source>
        <dbReference type="EMBL" id="KAI8431560.1"/>
    </source>
</evidence>
<gene>
    <name evidence="1" type="ORF">MSG28_016050</name>
</gene>
<reference evidence="1 2" key="1">
    <citation type="journal article" date="2022" name="Genome Biol. Evol.">
        <title>The Spruce Budworm Genome: Reconstructing the Evolutionary History of Antifreeze Proteins.</title>
        <authorList>
            <person name="Beliveau C."/>
            <person name="Gagne P."/>
            <person name="Picq S."/>
            <person name="Vernygora O."/>
            <person name="Keeling C.I."/>
            <person name="Pinkney K."/>
            <person name="Doucet D."/>
            <person name="Wen F."/>
            <person name="Johnston J.S."/>
            <person name="Maaroufi H."/>
            <person name="Boyle B."/>
            <person name="Laroche J."/>
            <person name="Dewar K."/>
            <person name="Juretic N."/>
            <person name="Blackburn G."/>
            <person name="Nisole A."/>
            <person name="Brunet B."/>
            <person name="Brandao M."/>
            <person name="Lumley L."/>
            <person name="Duan J."/>
            <person name="Quan G."/>
            <person name="Lucarotti C.J."/>
            <person name="Roe A.D."/>
            <person name="Sperling F.A.H."/>
            <person name="Levesque R.C."/>
            <person name="Cusson M."/>
        </authorList>
    </citation>
    <scope>NUCLEOTIDE SEQUENCE [LARGE SCALE GENOMIC DNA]</scope>
    <source>
        <strain evidence="1">Glfc:IPQL:Cfum</strain>
    </source>
</reference>
<keyword evidence="2" id="KW-1185">Reference proteome</keyword>
<proteinExistence type="predicted"/>